<feature type="compositionally biased region" description="Low complexity" evidence="1">
    <location>
        <begin position="17"/>
        <end position="39"/>
    </location>
</feature>
<feature type="region of interest" description="Disordered" evidence="1">
    <location>
        <begin position="1"/>
        <end position="80"/>
    </location>
</feature>
<gene>
    <name evidence="2" type="ORF">PCOR1329_LOCUS3260</name>
</gene>
<organism evidence="2 3">
    <name type="scientific">Prorocentrum cordatum</name>
    <dbReference type="NCBI Taxonomy" id="2364126"/>
    <lineage>
        <taxon>Eukaryota</taxon>
        <taxon>Sar</taxon>
        <taxon>Alveolata</taxon>
        <taxon>Dinophyceae</taxon>
        <taxon>Prorocentrales</taxon>
        <taxon>Prorocentraceae</taxon>
        <taxon>Prorocentrum</taxon>
    </lineage>
</organism>
<sequence>MPSFKAFSEMQRKAREAAQAASEPPEPPAAGAAASAVAFSPPPAAAPTPTAAAAEEEAERRRPPEPAAPPPSERQGPEAAGLAAGMAVRVVSLQASPSRGCLCWEVRSLATLDKPRGRRSRVAGAAADSIIALVESPSNSRELDPSRSVSSASEFGRRTCEMCGEVRRIARLDASGSFCAACQLITDRPRALPRRARSLPVDIFKKEDELSKSLAQLEAVVNYVVTAFGGRVEDAPAKLLIAKKYVKDSKVPDGQRVRHHMEIPGMYRLGIKRSIGYSSAAATAQMLEVDVKRYQVVNSAWKSYKLFSADVFSIFYTPRLPDDIDIDPDIRGASDFTAASKHYPDLTYVPMSSSAANTMKMWEHQLHRQGLATWKDRADDESGCADAKGAEFFHVSILSFGTDKGPDNVGGRNQITNLLADKVFSWVAWVWCLQHQLHLIVKRQLKRTGSFFSNMAKKSNTWRAPSNSVKIRQCWEKEFGFDRMKQVAHRLPPRVLRGRLGSIHEVGAFFLRASQPETSTVFNKVFDPKGTASPAPRPVDPTLTEDANGEDYATKLTRWKNDAVKAANDLKRWALMAATQVTREPIHGMMCWLQKRAGESREQQSELATALSDMSAESLEKKRSAVQKLVYGMGNEFMNELDKLFEEGSYNDVSKWGKVWKHTDANTNMIDLHNMCMLHLLEISCDFHMRIMEPIR</sequence>
<dbReference type="Proteomes" id="UP001189429">
    <property type="component" value="Unassembled WGS sequence"/>
</dbReference>
<comment type="caution">
    <text evidence="2">The sequence shown here is derived from an EMBL/GenBank/DDBJ whole genome shotgun (WGS) entry which is preliminary data.</text>
</comment>
<keyword evidence="3" id="KW-1185">Reference proteome</keyword>
<evidence type="ECO:0000313" key="2">
    <source>
        <dbReference type="EMBL" id="CAK0792776.1"/>
    </source>
</evidence>
<evidence type="ECO:0000256" key="1">
    <source>
        <dbReference type="SAM" id="MobiDB-lite"/>
    </source>
</evidence>
<proteinExistence type="predicted"/>
<evidence type="ECO:0000313" key="3">
    <source>
        <dbReference type="Proteomes" id="UP001189429"/>
    </source>
</evidence>
<evidence type="ECO:0008006" key="4">
    <source>
        <dbReference type="Google" id="ProtNLM"/>
    </source>
</evidence>
<protein>
    <recommendedName>
        <fullName evidence="4">DNA-directed DNA polymerase</fullName>
    </recommendedName>
</protein>
<dbReference type="EMBL" id="CAUYUJ010000836">
    <property type="protein sequence ID" value="CAK0792776.1"/>
    <property type="molecule type" value="Genomic_DNA"/>
</dbReference>
<feature type="region of interest" description="Disordered" evidence="1">
    <location>
        <begin position="527"/>
        <end position="547"/>
    </location>
</feature>
<reference evidence="2" key="1">
    <citation type="submission" date="2023-10" db="EMBL/GenBank/DDBJ databases">
        <authorList>
            <person name="Chen Y."/>
            <person name="Shah S."/>
            <person name="Dougan E. K."/>
            <person name="Thang M."/>
            <person name="Chan C."/>
        </authorList>
    </citation>
    <scope>NUCLEOTIDE SEQUENCE [LARGE SCALE GENOMIC DNA]</scope>
</reference>
<name>A0ABN9PQV8_9DINO</name>
<accession>A0ABN9PQV8</accession>